<sequence>MAVSCGHPLMLAGAETRADRAALALDATSWQWYSYGGGANDHRFYYWASITLDDTEWALARRSNPDPSDLAFYRCLATRRVGLPELVRVAGSRWGVEVVELYRELFQTAKNEAATAEFVHTAWYRQVTLAVIVPAHLAFLAADPLHRPACG</sequence>
<organism evidence="1 2">
    <name type="scientific">Actinoallomurus iriomotensis</name>
    <dbReference type="NCBI Taxonomy" id="478107"/>
    <lineage>
        <taxon>Bacteria</taxon>
        <taxon>Bacillati</taxon>
        <taxon>Actinomycetota</taxon>
        <taxon>Actinomycetes</taxon>
        <taxon>Streptosporangiales</taxon>
        <taxon>Thermomonosporaceae</taxon>
        <taxon>Actinoallomurus</taxon>
    </lineage>
</organism>
<evidence type="ECO:0000313" key="1">
    <source>
        <dbReference type="EMBL" id="GLY80084.1"/>
    </source>
</evidence>
<dbReference type="AlphaFoldDB" id="A0A9W6RR60"/>
<evidence type="ECO:0000313" key="2">
    <source>
        <dbReference type="Proteomes" id="UP001165135"/>
    </source>
</evidence>
<reference evidence="1" key="1">
    <citation type="submission" date="2023-03" db="EMBL/GenBank/DDBJ databases">
        <title>Actinoallomurus iriomotensis NBRC 103681.</title>
        <authorList>
            <person name="Ichikawa N."/>
            <person name="Sato H."/>
            <person name="Tonouchi N."/>
        </authorList>
    </citation>
    <scope>NUCLEOTIDE SEQUENCE</scope>
    <source>
        <strain evidence="1">NBRC 103681</strain>
    </source>
</reference>
<name>A0A9W6RR60_9ACTN</name>
<dbReference type="RefSeq" id="WP_285632540.1">
    <property type="nucleotide sequence ID" value="NZ_BSTJ01000013.1"/>
</dbReference>
<accession>A0A9W6RR60</accession>
<dbReference type="Proteomes" id="UP001165135">
    <property type="component" value="Unassembled WGS sequence"/>
</dbReference>
<proteinExistence type="predicted"/>
<dbReference type="EMBL" id="BSTJ01000013">
    <property type="protein sequence ID" value="GLY80084.1"/>
    <property type="molecule type" value="Genomic_DNA"/>
</dbReference>
<comment type="caution">
    <text evidence="1">The sequence shown here is derived from an EMBL/GenBank/DDBJ whole genome shotgun (WGS) entry which is preliminary data.</text>
</comment>
<protein>
    <submittedName>
        <fullName evidence="1">Uncharacterized protein</fullName>
    </submittedName>
</protein>
<gene>
    <name evidence="1" type="ORF">Airi01_083510</name>
</gene>